<dbReference type="InterPro" id="IPR026444">
    <property type="entry name" value="Secre_tail"/>
</dbReference>
<dbReference type="Pfam" id="PF01833">
    <property type="entry name" value="TIG"/>
    <property type="match status" value="5"/>
</dbReference>
<dbReference type="InterPro" id="IPR013783">
    <property type="entry name" value="Ig-like_fold"/>
</dbReference>
<reference evidence="4 5" key="1">
    <citation type="submission" date="2016-10" db="EMBL/GenBank/DDBJ databases">
        <authorList>
            <person name="de Groot N.N."/>
        </authorList>
    </citation>
    <scope>NUCLEOTIDE SEQUENCE [LARGE SCALE GENOMIC DNA]</scope>
    <source>
        <strain evidence="4 5">47C3B</strain>
    </source>
</reference>
<dbReference type="Proteomes" id="UP000199072">
    <property type="component" value="Unassembled WGS sequence"/>
</dbReference>
<feature type="domain" description="IPT/TIG" evidence="3">
    <location>
        <begin position="1031"/>
        <end position="1108"/>
    </location>
</feature>
<dbReference type="Pfam" id="PF18962">
    <property type="entry name" value="Por_Secre_tail"/>
    <property type="match status" value="1"/>
</dbReference>
<dbReference type="SUPFAM" id="SSF89372">
    <property type="entry name" value="Fucose-specific lectin"/>
    <property type="match status" value="1"/>
</dbReference>
<dbReference type="PANTHER" id="PTHR46769:SF2">
    <property type="entry name" value="FIBROCYSTIN-L ISOFORM 2 PRECURSOR-RELATED"/>
    <property type="match status" value="1"/>
</dbReference>
<evidence type="ECO:0000313" key="5">
    <source>
        <dbReference type="Proteomes" id="UP000199072"/>
    </source>
</evidence>
<feature type="domain" description="IPT/TIG" evidence="3">
    <location>
        <begin position="868"/>
        <end position="947"/>
    </location>
</feature>
<feature type="chain" id="PRO_5011654912" evidence="2">
    <location>
        <begin position="24"/>
        <end position="1425"/>
    </location>
</feature>
<dbReference type="InterPro" id="IPR052387">
    <property type="entry name" value="Fibrocystin"/>
</dbReference>
<dbReference type="EMBL" id="FNAI01000004">
    <property type="protein sequence ID" value="SDE13222.1"/>
    <property type="molecule type" value="Genomic_DNA"/>
</dbReference>
<dbReference type="RefSeq" id="WP_091148982.1">
    <property type="nucleotide sequence ID" value="NZ_FNAI01000004.1"/>
</dbReference>
<feature type="signal peptide" evidence="2">
    <location>
        <begin position="1"/>
        <end position="23"/>
    </location>
</feature>
<dbReference type="NCBIfam" id="TIGR04183">
    <property type="entry name" value="Por_Secre_tail"/>
    <property type="match status" value="1"/>
</dbReference>
<dbReference type="PROSITE" id="PS50194">
    <property type="entry name" value="FILAMIN_REPEAT"/>
    <property type="match status" value="1"/>
</dbReference>
<dbReference type="InterPro" id="IPR014756">
    <property type="entry name" value="Ig_E-set"/>
</dbReference>
<accession>A0A1G7AEI3</accession>
<protein>
    <submittedName>
        <fullName evidence="4">Por secretion system C-terminal sorting domain-containing protein</fullName>
    </submittedName>
</protein>
<dbReference type="Gene3D" id="2.60.40.10">
    <property type="entry name" value="Immunoglobulins"/>
    <property type="match status" value="6"/>
</dbReference>
<proteinExistence type="predicted"/>
<dbReference type="PANTHER" id="PTHR46769">
    <property type="entry name" value="POLYCYSTIC KIDNEY AND HEPATIC DISEASE 1 (AUTOSOMAL RECESSIVE)-LIKE 1"/>
    <property type="match status" value="1"/>
</dbReference>
<dbReference type="SMART" id="SM00429">
    <property type="entry name" value="IPT"/>
    <property type="match status" value="4"/>
</dbReference>
<name>A0A1G7AEI3_9SPHI</name>
<evidence type="ECO:0000259" key="3">
    <source>
        <dbReference type="SMART" id="SM00429"/>
    </source>
</evidence>
<gene>
    <name evidence="4" type="ORF">SAMN05216464_10466</name>
</gene>
<dbReference type="Gene3D" id="2.60.40.3080">
    <property type="match status" value="1"/>
</dbReference>
<sequence length="1425" mass="147188">MKKNILAISAILLFFLQSYQTLAQTWQPLGPSDKEQVSDNIAASTSMTFFNAIPYVAYYGGGSQGAIEIKRPAASGSGWEIVGRHINVTNVGANISLVVNNSRLYIVYTSDNINIGRVTVKRLKTDGSDWELIGTEGFSAGQAAYVSMAFSGTTPYVAYQDAVNGYKTTVMRLNTAGTGWEVVGKVGFGADKVYYTSLAFNGTTPYVAYGEGSNLQAKVMKLNAAGTDWEAVGQTAFSSQAASYIKLVFNGSTPYVAYEEGRQKATVKKLNAAGTAWETVGTAGFTPGIATELSLAFNGGIPYIAYADYPNVSRLNVVKLNAGGTDWVNVGRADFSSGAASFVTLAFNGAVPYVGFSDQGYERKPRVMKLNTAGTDWEALSTSGASAGLAFGTNIVLNGSTPYVAYRDNGNNNEISVIKYNATKLVWESVGNSGFAFPIGSINTVPLAFQGTTPYVACLAGANSAKATVMQLNKAGTTWETVGPAGFSSGNVTGQSAIAVSGTTPYIIYNDQVVNVKRLNAGGTAWETVGNPFTVASTGYVSIVFKGTVPYIAFGDAGNSGKTTVMRLNTAGTWEVVGTPGFASSSFLSLAFSGDIPYVACAGASLKLYLYRLKADGTGWESMITPSSSDSGVGFISLTFDGETPYISTVRDNNGASVVTYNAAGTDWQDIGGYQISSADALNTSMTILDHKLYLAYDSYGVFVKTYALANVQSAAPLQAGAGSTVTLTGTGFTGATAVTFGGVPAQSFKVVSPTSITAVVGNGASGDIKVVTPSNITTLKGFVYAGAPSISSFTPTSGGKNVKVTITGNNFTGATAVKFGTIAAASFTVNSATSITATTGAGATGKISVTTSGGTAASAAAFTYFDVPAISSFTPAQGASGTKVTLTGTGFTGATAVTLGGVPAKSFTINSATEISAMVDDGGKTGKIAVTTPGGTATSTATFTFLTTPAPTIGAFQPTQAYARQSVYITGTGFTGASAVSFGGTPALSFTINSPTAITAIVGLIGSTGNVTVTTPTGTATLKGFTFIPAPVVTSFKPVAATTGTTITITGKNFLNVSKVAFQNVDASGFVVQSENLITAVVGSGTSGAVQVTAPAGIGSLDGFTFVPKPSIKPAGNIAIETGASITLNATTGTGNAYQWVKDGKNITGATQATYNATAAGSYVVKVTNTGVTVTSDPTTVTVIFDLPATNFKVSATSATCKGENNGIINIAAVQSENYVALVKGPNYTKSFTFSNNTAINDLSPGTYNVCITVTGQPNFQQCFDLVITEPKDLAVYSSVNKTTNSLDLELNGSDNYAVEFNGMVYHTTESSMSLPLMKGSNKLIVATDKLCQGIIEKIINVSDSMVPYPNPFQDILNVNLGDDVVASCIIRVYNIADGRLLSQQKFGNQSGVIQLNLSGLRSGTYSLNMSMDNRESVFKIIKK</sequence>
<evidence type="ECO:0000313" key="4">
    <source>
        <dbReference type="EMBL" id="SDE13222.1"/>
    </source>
</evidence>
<dbReference type="SUPFAM" id="SSF81296">
    <property type="entry name" value="E set domains"/>
    <property type="match status" value="5"/>
</dbReference>
<keyword evidence="5" id="KW-1185">Reference proteome</keyword>
<dbReference type="InterPro" id="IPR002909">
    <property type="entry name" value="IPT_dom"/>
</dbReference>
<evidence type="ECO:0000256" key="2">
    <source>
        <dbReference type="SAM" id="SignalP"/>
    </source>
</evidence>
<organism evidence="4 5">
    <name type="scientific">Mucilaginibacter pineti</name>
    <dbReference type="NCBI Taxonomy" id="1391627"/>
    <lineage>
        <taxon>Bacteria</taxon>
        <taxon>Pseudomonadati</taxon>
        <taxon>Bacteroidota</taxon>
        <taxon>Sphingobacteriia</taxon>
        <taxon>Sphingobacteriales</taxon>
        <taxon>Sphingobacteriaceae</taxon>
        <taxon>Mucilaginibacter</taxon>
    </lineage>
</organism>
<dbReference type="InterPro" id="IPR017868">
    <property type="entry name" value="Filamin/ABP280_repeat-like"/>
</dbReference>
<keyword evidence="1 2" id="KW-0732">Signal</keyword>
<dbReference type="STRING" id="1391627.SAMN05216464_10466"/>
<feature type="domain" description="IPT/TIG" evidence="3">
    <location>
        <begin position="788"/>
        <end position="866"/>
    </location>
</feature>
<evidence type="ECO:0000256" key="1">
    <source>
        <dbReference type="ARBA" id="ARBA00022729"/>
    </source>
</evidence>
<dbReference type="OrthoDB" id="789014at2"/>
<feature type="domain" description="IPT/TIG" evidence="3">
    <location>
        <begin position="951"/>
        <end position="1029"/>
    </location>
</feature>